<accession>A0A6M1PQ67</accession>
<dbReference type="RefSeq" id="WP_165099856.1">
    <property type="nucleotide sequence ID" value="NZ_JAAKGU010000007.1"/>
</dbReference>
<gene>
    <name evidence="1" type="ORF">G5B47_15755</name>
</gene>
<name>A0A6M1PQ67_9BACL</name>
<evidence type="ECO:0000313" key="2">
    <source>
        <dbReference type="Proteomes" id="UP000480151"/>
    </source>
</evidence>
<organism evidence="1 2">
    <name type="scientific">Paenibacillus apii</name>
    <dbReference type="NCBI Taxonomy" id="1850370"/>
    <lineage>
        <taxon>Bacteria</taxon>
        <taxon>Bacillati</taxon>
        <taxon>Bacillota</taxon>
        <taxon>Bacilli</taxon>
        <taxon>Bacillales</taxon>
        <taxon>Paenibacillaceae</taxon>
        <taxon>Paenibacillus</taxon>
    </lineage>
</organism>
<dbReference type="EMBL" id="JAAKGU010000007">
    <property type="protein sequence ID" value="NGM83873.1"/>
    <property type="molecule type" value="Genomic_DNA"/>
</dbReference>
<sequence length="228" mass="23861">MKRIQGAGLLVPVLLLVLLETACGGSGLASGSREANAQTGTAAGSSLAASTGSRSAAGQQAAGSAKAGGSARKLEISFPFVRQDGIATNQFAVWIEDGKGRYVTTLYATRFISTGGYKLRPEAIPTWVKHSGLSKASPEEVDAFSGATLSSGPLKFAWDCKDRKGQPVPAGNYRFYVEGTTRWENRILYEGTIAVGKKRTTAKAAVKYTTDEATQSGMIGKVTAGFTP</sequence>
<dbReference type="Pfam" id="PF10029">
    <property type="entry name" value="DUF2271"/>
    <property type="match status" value="1"/>
</dbReference>
<dbReference type="InterPro" id="IPR014469">
    <property type="entry name" value="DUF2271"/>
</dbReference>
<dbReference type="AlphaFoldDB" id="A0A6M1PQ67"/>
<comment type="caution">
    <text evidence="1">The sequence shown here is derived from an EMBL/GenBank/DDBJ whole genome shotgun (WGS) entry which is preliminary data.</text>
</comment>
<keyword evidence="2" id="KW-1185">Reference proteome</keyword>
<proteinExistence type="predicted"/>
<dbReference type="Gene3D" id="2.60.40.4070">
    <property type="match status" value="1"/>
</dbReference>
<evidence type="ECO:0000313" key="1">
    <source>
        <dbReference type="EMBL" id="NGM83873.1"/>
    </source>
</evidence>
<dbReference type="Proteomes" id="UP000480151">
    <property type="component" value="Unassembled WGS sequence"/>
</dbReference>
<reference evidence="1 2" key="1">
    <citation type="submission" date="2020-02" db="EMBL/GenBank/DDBJ databases">
        <authorList>
            <person name="Gao J."/>
            <person name="Sun J."/>
        </authorList>
    </citation>
    <scope>NUCLEOTIDE SEQUENCE [LARGE SCALE GENOMIC DNA]</scope>
    <source>
        <strain evidence="1 2">7124</strain>
    </source>
</reference>
<protein>
    <submittedName>
        <fullName evidence="1">DUF2271 domain-containing protein</fullName>
    </submittedName>
</protein>